<organism evidence="3 4">
    <name type="scientific">Timema podura</name>
    <name type="common">Walking stick</name>
    <dbReference type="NCBI Taxonomy" id="61482"/>
    <lineage>
        <taxon>Eukaryota</taxon>
        <taxon>Metazoa</taxon>
        <taxon>Ecdysozoa</taxon>
        <taxon>Arthropoda</taxon>
        <taxon>Hexapoda</taxon>
        <taxon>Insecta</taxon>
        <taxon>Pterygota</taxon>
        <taxon>Neoptera</taxon>
        <taxon>Polyneoptera</taxon>
        <taxon>Phasmatodea</taxon>
        <taxon>Timematodea</taxon>
        <taxon>Timematoidea</taxon>
        <taxon>Timematidae</taxon>
        <taxon>Timema</taxon>
    </lineage>
</organism>
<evidence type="ECO:0000256" key="1">
    <source>
        <dbReference type="SAM" id="MobiDB-lite"/>
    </source>
</evidence>
<accession>A0ABN7P4C5</accession>
<feature type="compositionally biased region" description="Acidic residues" evidence="1">
    <location>
        <begin position="151"/>
        <end position="162"/>
    </location>
</feature>
<protein>
    <submittedName>
        <fullName evidence="3">Uncharacterized protein</fullName>
    </submittedName>
</protein>
<reference evidence="3" key="1">
    <citation type="submission" date="2021-03" db="EMBL/GenBank/DDBJ databases">
        <authorList>
            <person name="Tran Van P."/>
        </authorList>
    </citation>
    <scope>NUCLEOTIDE SEQUENCE</scope>
</reference>
<evidence type="ECO:0000313" key="3">
    <source>
        <dbReference type="EMBL" id="CAG2062732.1"/>
    </source>
</evidence>
<evidence type="ECO:0000256" key="2">
    <source>
        <dbReference type="SAM" id="Phobius"/>
    </source>
</evidence>
<proteinExistence type="predicted"/>
<evidence type="ECO:0000313" key="4">
    <source>
        <dbReference type="Proteomes" id="UP001153148"/>
    </source>
</evidence>
<feature type="region of interest" description="Disordered" evidence="1">
    <location>
        <begin position="120"/>
        <end position="162"/>
    </location>
</feature>
<keyword evidence="2" id="KW-1133">Transmembrane helix</keyword>
<keyword evidence="2" id="KW-0472">Membrane</keyword>
<feature type="transmembrane region" description="Helical" evidence="2">
    <location>
        <begin position="6"/>
        <end position="28"/>
    </location>
</feature>
<keyword evidence="4" id="KW-1185">Reference proteome</keyword>
<comment type="caution">
    <text evidence="3">The sequence shown here is derived from an EMBL/GenBank/DDBJ whole genome shotgun (WGS) entry which is preliminary data.</text>
</comment>
<feature type="compositionally biased region" description="Acidic residues" evidence="1">
    <location>
        <begin position="133"/>
        <end position="142"/>
    </location>
</feature>
<dbReference type="EMBL" id="CAJPIN010021971">
    <property type="protein sequence ID" value="CAG2062732.1"/>
    <property type="molecule type" value="Genomic_DNA"/>
</dbReference>
<dbReference type="Proteomes" id="UP001153148">
    <property type="component" value="Unassembled WGS sequence"/>
</dbReference>
<sequence length="184" mass="20748">GALLGGVIALAVILILLLGGAGVAYYVLRVRRRNNTQTVDYDNFTAADSDSISRENHIIEEIPYLEKPAEVTVNSLVNEYDEIVHTNSTEVNKEDTLRPAYQNNIALSFNKDFSLIKEEDDDRKDSFTLQGSESEETSDEPQDERQTETTDTIDEGRDEEMVDLSSKSIVKFNDNVELIEIERL</sequence>
<name>A0ABN7P4C5_TIMPD</name>
<gene>
    <name evidence="3" type="ORF">TPAB3V08_LOCUS9682</name>
</gene>
<keyword evidence="2" id="KW-0812">Transmembrane</keyword>
<feature type="non-terminal residue" evidence="3">
    <location>
        <position position="1"/>
    </location>
</feature>